<keyword evidence="4 8" id="KW-0812">Transmembrane</keyword>
<evidence type="ECO:0000313" key="9">
    <source>
        <dbReference type="EMBL" id="SCL16089.1"/>
    </source>
</evidence>
<dbReference type="Proteomes" id="UP000199699">
    <property type="component" value="Unassembled WGS sequence"/>
</dbReference>
<keyword evidence="10" id="KW-1185">Reference proteome</keyword>
<evidence type="ECO:0000256" key="2">
    <source>
        <dbReference type="ARBA" id="ARBA00010388"/>
    </source>
</evidence>
<keyword evidence="3" id="KW-1003">Cell membrane</keyword>
<evidence type="ECO:0000256" key="1">
    <source>
        <dbReference type="ARBA" id="ARBA00004651"/>
    </source>
</evidence>
<proteinExistence type="inferred from homology"/>
<protein>
    <submittedName>
        <fullName evidence="9">Multicomponent Na+:H+ antiporter subunit C</fullName>
    </submittedName>
</protein>
<dbReference type="InterPro" id="IPR039428">
    <property type="entry name" value="NUOK/Mnh_C1-like"/>
</dbReference>
<dbReference type="STRING" id="145857.GA0070616_0924"/>
<dbReference type="EMBL" id="FMHT01000003">
    <property type="protein sequence ID" value="SCL16089.1"/>
    <property type="molecule type" value="Genomic_DNA"/>
</dbReference>
<comment type="similarity">
    <text evidence="2">Belongs to the CPA3 antiporters (TC 2.A.63) subunit C family.</text>
</comment>
<organism evidence="9 10">
    <name type="scientific">Micromonospora nigra</name>
    <dbReference type="NCBI Taxonomy" id="145857"/>
    <lineage>
        <taxon>Bacteria</taxon>
        <taxon>Bacillati</taxon>
        <taxon>Actinomycetota</taxon>
        <taxon>Actinomycetes</taxon>
        <taxon>Micromonosporales</taxon>
        <taxon>Micromonosporaceae</taxon>
        <taxon>Micromonospora</taxon>
    </lineage>
</organism>
<feature type="compositionally biased region" description="Low complexity" evidence="7">
    <location>
        <begin position="108"/>
        <end position="150"/>
    </location>
</feature>
<feature type="transmembrane region" description="Helical" evidence="8">
    <location>
        <begin position="27"/>
        <end position="47"/>
    </location>
</feature>
<accession>A0A1C6RG48</accession>
<dbReference type="Pfam" id="PF00420">
    <property type="entry name" value="Oxidored_q2"/>
    <property type="match status" value="1"/>
</dbReference>
<keyword evidence="5 8" id="KW-1133">Transmembrane helix</keyword>
<feature type="region of interest" description="Disordered" evidence="7">
    <location>
        <begin position="91"/>
        <end position="175"/>
    </location>
</feature>
<feature type="transmembrane region" description="Helical" evidence="8">
    <location>
        <begin position="68"/>
        <end position="88"/>
    </location>
</feature>
<evidence type="ECO:0000256" key="5">
    <source>
        <dbReference type="ARBA" id="ARBA00022989"/>
    </source>
</evidence>
<reference evidence="9 10" key="1">
    <citation type="submission" date="2016-06" db="EMBL/GenBank/DDBJ databases">
        <authorList>
            <person name="Kjaerup R.B."/>
            <person name="Dalgaard T.S."/>
            <person name="Juul-Madsen H.R."/>
        </authorList>
    </citation>
    <scope>NUCLEOTIDE SEQUENCE [LARGE SCALE GENOMIC DNA]</scope>
    <source>
        <strain evidence="9 10">DSM 43818</strain>
    </source>
</reference>
<dbReference type="AlphaFoldDB" id="A0A1C6RG48"/>
<evidence type="ECO:0000256" key="6">
    <source>
        <dbReference type="ARBA" id="ARBA00023136"/>
    </source>
</evidence>
<name>A0A1C6RG48_9ACTN</name>
<evidence type="ECO:0000256" key="3">
    <source>
        <dbReference type="ARBA" id="ARBA00022475"/>
    </source>
</evidence>
<dbReference type="PANTHER" id="PTHR34583:SF2">
    <property type="entry name" value="ANTIPORTER SUBUNIT MNHC2-RELATED"/>
    <property type="match status" value="1"/>
</dbReference>
<evidence type="ECO:0000256" key="7">
    <source>
        <dbReference type="SAM" id="MobiDB-lite"/>
    </source>
</evidence>
<comment type="subcellular location">
    <subcellularLocation>
        <location evidence="1">Cell membrane</location>
        <topology evidence="1">Multi-pass membrane protein</topology>
    </subcellularLocation>
</comment>
<evidence type="ECO:0000256" key="8">
    <source>
        <dbReference type="SAM" id="Phobius"/>
    </source>
</evidence>
<evidence type="ECO:0000313" key="10">
    <source>
        <dbReference type="Proteomes" id="UP000199699"/>
    </source>
</evidence>
<sequence length="175" mass="16881">MSAALVTGVLVAAGVFLLLRPGQLRVVLGFVLLGHAVNVLLLAAGGLQRRTSALEGPAPDAADPLPQAFVLTAIVITFGITVHLLGLLRRDPAAPGPHADGPGGPGPSAGRPRGPGPDADSPRGPGSDADSPRGPGTGAPPAADGAPRTAAGGGPEPGPASRHDGTDAGTGGGRP</sequence>
<dbReference type="GO" id="GO:0005886">
    <property type="term" value="C:plasma membrane"/>
    <property type="evidence" value="ECO:0007669"/>
    <property type="project" value="UniProtKB-SubCell"/>
</dbReference>
<dbReference type="PANTHER" id="PTHR34583">
    <property type="entry name" value="ANTIPORTER SUBUNIT MNHC2-RELATED"/>
    <property type="match status" value="1"/>
</dbReference>
<evidence type="ECO:0000256" key="4">
    <source>
        <dbReference type="ARBA" id="ARBA00022692"/>
    </source>
</evidence>
<gene>
    <name evidence="9" type="ORF">GA0070616_0924</name>
</gene>
<dbReference type="InterPro" id="IPR050601">
    <property type="entry name" value="CPA3_antiporter_subunitC"/>
</dbReference>
<dbReference type="Gene3D" id="1.10.287.3510">
    <property type="match status" value="1"/>
</dbReference>
<keyword evidence="6 8" id="KW-0472">Membrane</keyword>